<gene>
    <name evidence="2" type="ORF">MCAN360_0558</name>
</gene>
<sequence length="240" mass="27557">MAKSSLEKFYISEKFDENRNITFNFKKANQKISGNFKEFVDALQEFIRISEKTKNETRVWFHRDGAYRGSVNIDKARIIVEKVMAENVVSEEAIAYIEKEELVDKPTPAKKSSVSVNDLNTEAQKTTFFVENASMRKASQISAMDIKSESKYTTIIEKISQVDNTVVVTYHLEHGEKTSKSFDYVITGFALLSCACRSRSSSIYGKSREERRTFWTIFTILTLLIITNIVLIVLRLTEKI</sequence>
<evidence type="ECO:0000313" key="3">
    <source>
        <dbReference type="Proteomes" id="UP000031641"/>
    </source>
</evidence>
<dbReference type="Proteomes" id="UP000031641">
    <property type="component" value="Chromosome"/>
</dbReference>
<name>A0A077L5V2_9BACT</name>
<keyword evidence="1" id="KW-0472">Membrane</keyword>
<protein>
    <submittedName>
        <fullName evidence="2">Uncharacterized protein</fullName>
    </submittedName>
</protein>
<dbReference type="KEGG" id="mcan:MCAN360_0558"/>
<dbReference type="STRING" id="29554.MCAN360_0558"/>
<reference evidence="3" key="1">
    <citation type="journal article" date="2014" name="Genome Announc.">
        <title>Complete Genome Sequence of Mycoplasma canadense Strain HAZ 360_1 from Bovine Mastitic Milk in Japan.</title>
        <authorList>
            <person name="Hata E."/>
        </authorList>
    </citation>
    <scope>NUCLEOTIDE SEQUENCE [LARGE SCALE GENOMIC DNA]</scope>
    <source>
        <strain evidence="3">HAZ360_1</strain>
    </source>
</reference>
<dbReference type="EMBL" id="AP014631">
    <property type="protein sequence ID" value="BAP39665.1"/>
    <property type="molecule type" value="Genomic_DNA"/>
</dbReference>
<proteinExistence type="predicted"/>
<keyword evidence="1" id="KW-0812">Transmembrane</keyword>
<dbReference type="OrthoDB" id="398159at2"/>
<organism evidence="2 3">
    <name type="scientific">Metamycoplasma canadense</name>
    <dbReference type="NCBI Taxonomy" id="29554"/>
    <lineage>
        <taxon>Bacteria</taxon>
        <taxon>Bacillati</taxon>
        <taxon>Mycoplasmatota</taxon>
        <taxon>Mycoplasmoidales</taxon>
        <taxon>Metamycoplasmataceae</taxon>
        <taxon>Metamycoplasma</taxon>
    </lineage>
</organism>
<keyword evidence="1" id="KW-1133">Transmembrane helix</keyword>
<feature type="transmembrane region" description="Helical" evidence="1">
    <location>
        <begin position="214"/>
        <end position="234"/>
    </location>
</feature>
<keyword evidence="3" id="KW-1185">Reference proteome</keyword>
<dbReference type="AlphaFoldDB" id="A0A077L5V2"/>
<evidence type="ECO:0000256" key="1">
    <source>
        <dbReference type="SAM" id="Phobius"/>
    </source>
</evidence>
<accession>A0A077L5V2</accession>
<dbReference type="RefSeq" id="WP_045433986.1">
    <property type="nucleotide sequence ID" value="NZ_AP014631.1"/>
</dbReference>
<evidence type="ECO:0000313" key="2">
    <source>
        <dbReference type="EMBL" id="BAP39665.1"/>
    </source>
</evidence>
<dbReference type="HOGENOM" id="CLU_073823_0_0_14"/>